<keyword evidence="3" id="KW-1185">Reference proteome</keyword>
<dbReference type="EMBL" id="CP045702">
    <property type="protein sequence ID" value="QNE75979.1"/>
    <property type="molecule type" value="Genomic_DNA"/>
</dbReference>
<feature type="region of interest" description="Disordered" evidence="1">
    <location>
        <begin position="1"/>
        <end position="85"/>
    </location>
</feature>
<dbReference type="KEGG" id="sfiy:F0344_16255"/>
<evidence type="ECO:0000256" key="1">
    <source>
        <dbReference type="SAM" id="MobiDB-lite"/>
    </source>
</evidence>
<dbReference type="Proteomes" id="UP000515307">
    <property type="component" value="Chromosome"/>
</dbReference>
<dbReference type="AlphaFoldDB" id="A0A7G7BKW4"/>
<proteinExistence type="predicted"/>
<reference evidence="3" key="1">
    <citation type="submission" date="2019-10" db="EMBL/GenBank/DDBJ databases">
        <title>Antimicrobial potential of Antarctic Bacteria.</title>
        <authorList>
            <person name="Benaud N."/>
            <person name="Edwards R.J."/>
            <person name="Ferrari B.C."/>
        </authorList>
    </citation>
    <scope>NUCLEOTIDE SEQUENCE [LARGE SCALE GENOMIC DNA]</scope>
    <source>
        <strain evidence="3">NBSH44</strain>
    </source>
</reference>
<accession>A0A7G7BKW4</accession>
<organism evidence="2 3">
    <name type="scientific">Streptomyces finlayi</name>
    <dbReference type="NCBI Taxonomy" id="67296"/>
    <lineage>
        <taxon>Bacteria</taxon>
        <taxon>Bacillati</taxon>
        <taxon>Actinomycetota</taxon>
        <taxon>Actinomycetes</taxon>
        <taxon>Kitasatosporales</taxon>
        <taxon>Streptomycetaceae</taxon>
        <taxon>Streptomyces</taxon>
    </lineage>
</organism>
<evidence type="ECO:0000313" key="2">
    <source>
        <dbReference type="EMBL" id="QNE75979.1"/>
    </source>
</evidence>
<name>A0A7G7BKW4_9ACTN</name>
<sequence>MPAPVGSGAPGFGVGCVASGAADGVGPEPDGSGFAPVPRSDCASARLPPWPDRPDPGTVPPLGSADAPFGPADREGPGFAPSSPTLIQPVDAAIVNAVTAAHRTGADNWRTGGTSGA</sequence>
<protein>
    <submittedName>
        <fullName evidence="2">Uncharacterized protein</fullName>
    </submittedName>
</protein>
<dbReference type="RefSeq" id="WP_185299474.1">
    <property type="nucleotide sequence ID" value="NZ_CP045702.1"/>
</dbReference>
<evidence type="ECO:0000313" key="3">
    <source>
        <dbReference type="Proteomes" id="UP000515307"/>
    </source>
</evidence>
<gene>
    <name evidence="2" type="ORF">F0344_16255</name>
</gene>